<dbReference type="NCBIfam" id="TIGR00377">
    <property type="entry name" value="ant_ant_sig"/>
    <property type="match status" value="1"/>
</dbReference>
<evidence type="ECO:0000313" key="5">
    <source>
        <dbReference type="Proteomes" id="UP000249165"/>
    </source>
</evidence>
<dbReference type="RefSeq" id="WP_009502842.1">
    <property type="nucleotide sequence ID" value="NZ_LIGK01000005.1"/>
</dbReference>
<dbReference type="OrthoDB" id="9796076at2"/>
<dbReference type="InterPro" id="IPR036513">
    <property type="entry name" value="STAS_dom_sf"/>
</dbReference>
<sequence>MHLTVTQAGDPQIIRVDEARIDAAVAIQFKDAVRTQVSPATARVVLDLGAVDFIDSSGLGAIVAAMKALRKDQQLDLAALRPMVDKVFRMTRMDTIFVIHESVEAAKGLSAL</sequence>
<comment type="caution">
    <text evidence="4">The sequence shown here is derived from an EMBL/GenBank/DDBJ whole genome shotgun (WGS) entry which is preliminary data.</text>
</comment>
<gene>
    <name evidence="4" type="ORF">ATI53_101186</name>
</gene>
<organism evidence="4 5">
    <name type="scientific">Salipiger aestuarii</name>
    <dbReference type="NCBI Taxonomy" id="568098"/>
    <lineage>
        <taxon>Bacteria</taxon>
        <taxon>Pseudomonadati</taxon>
        <taxon>Pseudomonadota</taxon>
        <taxon>Alphaproteobacteria</taxon>
        <taxon>Rhodobacterales</taxon>
        <taxon>Roseobacteraceae</taxon>
        <taxon>Salipiger</taxon>
    </lineage>
</organism>
<dbReference type="GO" id="GO:0043856">
    <property type="term" value="F:anti-sigma factor antagonist activity"/>
    <property type="evidence" value="ECO:0007669"/>
    <property type="project" value="InterPro"/>
</dbReference>
<evidence type="ECO:0000256" key="2">
    <source>
        <dbReference type="RuleBase" id="RU003749"/>
    </source>
</evidence>
<feature type="domain" description="STAS" evidence="3">
    <location>
        <begin position="18"/>
        <end position="110"/>
    </location>
</feature>
<protein>
    <recommendedName>
        <fullName evidence="2">Anti-sigma factor antagonist</fullName>
    </recommendedName>
</protein>
<dbReference type="Proteomes" id="UP000249165">
    <property type="component" value="Unassembled WGS sequence"/>
</dbReference>
<proteinExistence type="inferred from homology"/>
<dbReference type="AlphaFoldDB" id="A0A327YE67"/>
<reference evidence="4 5" key="1">
    <citation type="submission" date="2018-06" db="EMBL/GenBank/DDBJ databases">
        <title>Genomic Encyclopedia of Archaeal and Bacterial Type Strains, Phase II (KMG-II): from individual species to whole genera.</title>
        <authorList>
            <person name="Goeker M."/>
        </authorList>
    </citation>
    <scope>NUCLEOTIDE SEQUENCE [LARGE SCALE GENOMIC DNA]</scope>
    <source>
        <strain evidence="4 5">DSM 22011</strain>
    </source>
</reference>
<dbReference type="SUPFAM" id="SSF52091">
    <property type="entry name" value="SpoIIaa-like"/>
    <property type="match status" value="1"/>
</dbReference>
<dbReference type="Gene3D" id="3.30.750.24">
    <property type="entry name" value="STAS domain"/>
    <property type="match status" value="1"/>
</dbReference>
<dbReference type="InterPro" id="IPR002645">
    <property type="entry name" value="STAS_dom"/>
</dbReference>
<dbReference type="PANTHER" id="PTHR33495">
    <property type="entry name" value="ANTI-SIGMA FACTOR ANTAGONIST TM_1081-RELATED-RELATED"/>
    <property type="match status" value="1"/>
</dbReference>
<evidence type="ECO:0000256" key="1">
    <source>
        <dbReference type="ARBA" id="ARBA00009013"/>
    </source>
</evidence>
<keyword evidence="5" id="KW-1185">Reference proteome</keyword>
<dbReference type="InterPro" id="IPR003658">
    <property type="entry name" value="Anti-sigma_ant"/>
</dbReference>
<evidence type="ECO:0000313" key="4">
    <source>
        <dbReference type="EMBL" id="RAK18807.1"/>
    </source>
</evidence>
<dbReference type="CDD" id="cd07043">
    <property type="entry name" value="STAS_anti-anti-sigma_factors"/>
    <property type="match status" value="1"/>
</dbReference>
<dbReference type="Pfam" id="PF01740">
    <property type="entry name" value="STAS"/>
    <property type="match status" value="1"/>
</dbReference>
<accession>A0A327YE67</accession>
<dbReference type="PROSITE" id="PS50801">
    <property type="entry name" value="STAS"/>
    <property type="match status" value="1"/>
</dbReference>
<name>A0A327YE67_9RHOB</name>
<dbReference type="PANTHER" id="PTHR33495:SF2">
    <property type="entry name" value="ANTI-SIGMA FACTOR ANTAGONIST TM_1081-RELATED"/>
    <property type="match status" value="1"/>
</dbReference>
<dbReference type="EMBL" id="QLMG01000011">
    <property type="protein sequence ID" value="RAK18807.1"/>
    <property type="molecule type" value="Genomic_DNA"/>
</dbReference>
<comment type="similarity">
    <text evidence="1 2">Belongs to the anti-sigma-factor antagonist family.</text>
</comment>
<evidence type="ECO:0000259" key="3">
    <source>
        <dbReference type="PROSITE" id="PS50801"/>
    </source>
</evidence>